<dbReference type="InterPro" id="IPR021109">
    <property type="entry name" value="Peptidase_aspartic_dom_sf"/>
</dbReference>
<proteinExistence type="predicted"/>
<dbReference type="SUPFAM" id="SSF50630">
    <property type="entry name" value="Acid proteases"/>
    <property type="match status" value="1"/>
</dbReference>
<dbReference type="SUPFAM" id="SSF57756">
    <property type="entry name" value="Retrovirus zinc finger-like domains"/>
    <property type="match status" value="1"/>
</dbReference>
<dbReference type="PANTHER" id="PTHR15503:SF42">
    <property type="entry name" value="ZINC FINGER, CCHC-TYPE, RETROTRANSPOSON GAG DOMAIN, ASPARTIC PEPTIDASE DOMAIN PROTEIN-RELATED"/>
    <property type="match status" value="1"/>
</dbReference>
<protein>
    <recommendedName>
        <fullName evidence="3">CCHC-type domain-containing protein</fullName>
    </recommendedName>
</protein>
<evidence type="ECO:0000313" key="4">
    <source>
        <dbReference type="EMBL" id="KYP67766.1"/>
    </source>
</evidence>
<gene>
    <name evidence="4" type="ORF">KK1_024118</name>
</gene>
<name>A0A151TL91_CAJCA</name>
<keyword evidence="1" id="KW-0479">Metal-binding</keyword>
<dbReference type="Gene3D" id="2.40.70.10">
    <property type="entry name" value="Acid Proteases"/>
    <property type="match status" value="1"/>
</dbReference>
<feature type="domain" description="CCHC-type" evidence="3">
    <location>
        <begin position="275"/>
        <end position="290"/>
    </location>
</feature>
<dbReference type="SMART" id="SM00343">
    <property type="entry name" value="ZnF_C2HC"/>
    <property type="match status" value="2"/>
</dbReference>
<keyword evidence="5" id="KW-1185">Reference proteome</keyword>
<reference evidence="4 5" key="1">
    <citation type="journal article" date="2012" name="Nat. Biotechnol.">
        <title>Draft genome sequence of pigeonpea (Cajanus cajan), an orphan legume crop of resource-poor farmers.</title>
        <authorList>
            <person name="Varshney R.K."/>
            <person name="Chen W."/>
            <person name="Li Y."/>
            <person name="Bharti A.K."/>
            <person name="Saxena R.K."/>
            <person name="Schlueter J.A."/>
            <person name="Donoghue M.T."/>
            <person name="Azam S."/>
            <person name="Fan G."/>
            <person name="Whaley A.M."/>
            <person name="Farmer A.D."/>
            <person name="Sheridan J."/>
            <person name="Iwata A."/>
            <person name="Tuteja R."/>
            <person name="Penmetsa R.V."/>
            <person name="Wu W."/>
            <person name="Upadhyaya H.D."/>
            <person name="Yang S.P."/>
            <person name="Shah T."/>
            <person name="Saxena K.B."/>
            <person name="Michael T."/>
            <person name="McCombie W.R."/>
            <person name="Yang B."/>
            <person name="Zhang G."/>
            <person name="Yang H."/>
            <person name="Wang J."/>
            <person name="Spillane C."/>
            <person name="Cook D.R."/>
            <person name="May G.D."/>
            <person name="Xu X."/>
            <person name="Jackson S.A."/>
        </authorList>
    </citation>
    <scope>NUCLEOTIDE SEQUENCE [LARGE SCALE GENOMIC DNA]</scope>
    <source>
        <strain evidence="5">cv. Asha</strain>
    </source>
</reference>
<dbReference type="InterPro" id="IPR032567">
    <property type="entry name" value="RTL1-rel"/>
</dbReference>
<dbReference type="CDD" id="cd00303">
    <property type="entry name" value="retropepsin_like"/>
    <property type="match status" value="1"/>
</dbReference>
<evidence type="ECO:0000256" key="1">
    <source>
        <dbReference type="PROSITE-ProRule" id="PRU00047"/>
    </source>
</evidence>
<dbReference type="Pfam" id="PF03732">
    <property type="entry name" value="Retrotrans_gag"/>
    <property type="match status" value="1"/>
</dbReference>
<dbReference type="EMBL" id="CM003607">
    <property type="protein sequence ID" value="KYP67766.1"/>
    <property type="molecule type" value="Genomic_DNA"/>
</dbReference>
<evidence type="ECO:0000313" key="5">
    <source>
        <dbReference type="Proteomes" id="UP000075243"/>
    </source>
</evidence>
<feature type="domain" description="CCHC-type" evidence="3">
    <location>
        <begin position="254"/>
        <end position="270"/>
    </location>
</feature>
<evidence type="ECO:0000256" key="2">
    <source>
        <dbReference type="SAM" id="MobiDB-lite"/>
    </source>
</evidence>
<dbReference type="GO" id="GO:0008270">
    <property type="term" value="F:zinc ion binding"/>
    <property type="evidence" value="ECO:0007669"/>
    <property type="project" value="UniProtKB-KW"/>
</dbReference>
<dbReference type="InterPro" id="IPR005162">
    <property type="entry name" value="Retrotrans_gag_dom"/>
</dbReference>
<dbReference type="PROSITE" id="PS50158">
    <property type="entry name" value="ZF_CCHC"/>
    <property type="match status" value="2"/>
</dbReference>
<evidence type="ECO:0000259" key="3">
    <source>
        <dbReference type="PROSITE" id="PS50158"/>
    </source>
</evidence>
<feature type="region of interest" description="Disordered" evidence="2">
    <location>
        <begin position="203"/>
        <end position="240"/>
    </location>
</feature>
<dbReference type="Pfam" id="PF00098">
    <property type="entry name" value="zf-CCHC"/>
    <property type="match status" value="1"/>
</dbReference>
<accession>A0A151TL91</accession>
<dbReference type="Proteomes" id="UP000075243">
    <property type="component" value="Chromosome 5"/>
</dbReference>
<sequence length="430" mass="48012">MNNNNRAGVAPNWLDQFQQNHPPTYKGGYDLDAAMNWLIEIEKIFNVMDCPLAQKVKLATFMLTADAHFWWEGALQRMIDGGVHLNWDNFKRVFLDKYFPDDVRSRKEMEFLELNQGNDTVAEYAAKFDALVRYCTHYHGEGGERAKCIKFVNGLRLEVKTAINYQEIYHFPTLVNKCSIYDRDNRAYATFYKGVGGPIHAMSSSTSGKSKPYSTPTRFQGSKAAASGSKSFTRGSTASATGSFGGSVYTPSGRCRKCGRAGHNQSECRDREVTCFNCNGKGHISTQCPEPPRTLVIRLGLQIECPKTVGRVFALSGAEAARSKNLIQGICFFIETPFVVLFDSSANHSFISVSCVQKLNFPVSLLDFDLVVETPTNGPLTISLVCLKCPLTVSDKQFLVDLICLPLSQLDVILGMDWLYLNCFDKSFFL</sequence>
<keyword evidence="1" id="KW-0863">Zinc-finger</keyword>
<dbReference type="OMA" id="ERHDETF"/>
<dbReference type="Gramene" id="C.cajan_23432.t">
    <property type="protein sequence ID" value="C.cajan_23432.t.cds1"/>
    <property type="gene ID" value="C.cajan_23432"/>
</dbReference>
<dbReference type="Pfam" id="PF08284">
    <property type="entry name" value="RVP_2"/>
    <property type="match status" value="1"/>
</dbReference>
<dbReference type="InterPro" id="IPR036875">
    <property type="entry name" value="Znf_CCHC_sf"/>
</dbReference>
<dbReference type="Gene3D" id="4.10.60.10">
    <property type="entry name" value="Zinc finger, CCHC-type"/>
    <property type="match status" value="1"/>
</dbReference>
<dbReference type="PANTHER" id="PTHR15503">
    <property type="entry name" value="LDOC1 RELATED"/>
    <property type="match status" value="1"/>
</dbReference>
<keyword evidence="1" id="KW-0862">Zinc</keyword>
<dbReference type="InterPro" id="IPR001878">
    <property type="entry name" value="Znf_CCHC"/>
</dbReference>
<dbReference type="AlphaFoldDB" id="A0A151TL91"/>
<organism evidence="4 5">
    <name type="scientific">Cajanus cajan</name>
    <name type="common">Pigeon pea</name>
    <name type="synonym">Cajanus indicus</name>
    <dbReference type="NCBI Taxonomy" id="3821"/>
    <lineage>
        <taxon>Eukaryota</taxon>
        <taxon>Viridiplantae</taxon>
        <taxon>Streptophyta</taxon>
        <taxon>Embryophyta</taxon>
        <taxon>Tracheophyta</taxon>
        <taxon>Spermatophyta</taxon>
        <taxon>Magnoliopsida</taxon>
        <taxon>eudicotyledons</taxon>
        <taxon>Gunneridae</taxon>
        <taxon>Pentapetalae</taxon>
        <taxon>rosids</taxon>
        <taxon>fabids</taxon>
        <taxon>Fabales</taxon>
        <taxon>Fabaceae</taxon>
        <taxon>Papilionoideae</taxon>
        <taxon>50 kb inversion clade</taxon>
        <taxon>NPAAA clade</taxon>
        <taxon>indigoferoid/millettioid clade</taxon>
        <taxon>Phaseoleae</taxon>
        <taxon>Cajanus</taxon>
    </lineage>
</organism>
<dbReference type="GO" id="GO:0003676">
    <property type="term" value="F:nucleic acid binding"/>
    <property type="evidence" value="ECO:0007669"/>
    <property type="project" value="InterPro"/>
</dbReference>